<dbReference type="Pfam" id="PF07730">
    <property type="entry name" value="HisKA_3"/>
    <property type="match status" value="1"/>
</dbReference>
<comment type="catalytic activity">
    <reaction evidence="1">
        <text>ATP + protein L-histidine = ADP + protein N-phospho-L-histidine.</text>
        <dbReference type="EC" id="2.7.13.3"/>
    </reaction>
</comment>
<keyword evidence="8" id="KW-0812">Transmembrane</keyword>
<evidence type="ECO:0000256" key="5">
    <source>
        <dbReference type="ARBA" id="ARBA00022777"/>
    </source>
</evidence>
<feature type="transmembrane region" description="Helical" evidence="8">
    <location>
        <begin position="242"/>
        <end position="264"/>
    </location>
</feature>
<feature type="domain" description="Histidine kinase" evidence="9">
    <location>
        <begin position="523"/>
        <end position="730"/>
    </location>
</feature>
<evidence type="ECO:0000313" key="11">
    <source>
        <dbReference type="Proteomes" id="UP000007523"/>
    </source>
</evidence>
<evidence type="ECO:0000259" key="9">
    <source>
        <dbReference type="PROSITE" id="PS50109"/>
    </source>
</evidence>
<evidence type="ECO:0000256" key="4">
    <source>
        <dbReference type="ARBA" id="ARBA00022741"/>
    </source>
</evidence>
<proteinExistence type="predicted"/>
<name>H6NE98_9BACL</name>
<dbReference type="AlphaFoldDB" id="H6NE98"/>
<feature type="transmembrane region" description="Helical" evidence="8">
    <location>
        <begin position="29"/>
        <end position="49"/>
    </location>
</feature>
<dbReference type="Proteomes" id="UP000007523">
    <property type="component" value="Chromosome"/>
</dbReference>
<dbReference type="SUPFAM" id="SSF55781">
    <property type="entry name" value="GAF domain-like"/>
    <property type="match status" value="1"/>
</dbReference>
<dbReference type="RefSeq" id="WP_014372678.1">
    <property type="nucleotide sequence ID" value="NC_016935.1"/>
</dbReference>
<dbReference type="Gene3D" id="3.30.565.10">
    <property type="entry name" value="Histidine kinase-like ATPase, C-terminal domain"/>
    <property type="match status" value="1"/>
</dbReference>
<dbReference type="InterPro" id="IPR011712">
    <property type="entry name" value="Sig_transdc_His_kin_sub3_dim/P"/>
</dbReference>
<dbReference type="GO" id="GO:0046983">
    <property type="term" value="F:protein dimerization activity"/>
    <property type="evidence" value="ECO:0007669"/>
    <property type="project" value="InterPro"/>
</dbReference>
<evidence type="ECO:0000256" key="8">
    <source>
        <dbReference type="SAM" id="Phobius"/>
    </source>
</evidence>
<feature type="transmembrane region" description="Helical" evidence="8">
    <location>
        <begin position="276"/>
        <end position="300"/>
    </location>
</feature>
<feature type="transmembrane region" description="Helical" evidence="8">
    <location>
        <begin position="340"/>
        <end position="360"/>
    </location>
</feature>
<evidence type="ECO:0000256" key="1">
    <source>
        <dbReference type="ARBA" id="ARBA00000085"/>
    </source>
</evidence>
<dbReference type="GO" id="GO:0016020">
    <property type="term" value="C:membrane"/>
    <property type="evidence" value="ECO:0007669"/>
    <property type="project" value="InterPro"/>
</dbReference>
<evidence type="ECO:0000256" key="7">
    <source>
        <dbReference type="ARBA" id="ARBA00023012"/>
    </source>
</evidence>
<keyword evidence="6" id="KW-0067">ATP-binding</keyword>
<organism evidence="10 11">
    <name type="scientific">Paenibacillus mucilaginosus 3016</name>
    <dbReference type="NCBI Taxonomy" id="1116391"/>
    <lineage>
        <taxon>Bacteria</taxon>
        <taxon>Bacillati</taxon>
        <taxon>Bacillota</taxon>
        <taxon>Bacilli</taxon>
        <taxon>Bacillales</taxon>
        <taxon>Paenibacillaceae</taxon>
        <taxon>Paenibacillus</taxon>
    </lineage>
</organism>
<dbReference type="SUPFAM" id="SSF55874">
    <property type="entry name" value="ATPase domain of HSP90 chaperone/DNA topoisomerase II/histidine kinase"/>
    <property type="match status" value="1"/>
</dbReference>
<dbReference type="InterPro" id="IPR036890">
    <property type="entry name" value="HATPase_C_sf"/>
</dbReference>
<dbReference type="HOGENOM" id="CLU_021898_1_0_9"/>
<dbReference type="InterPro" id="IPR005467">
    <property type="entry name" value="His_kinase_dom"/>
</dbReference>
<evidence type="ECO:0000256" key="2">
    <source>
        <dbReference type="ARBA" id="ARBA00012438"/>
    </source>
</evidence>
<feature type="transmembrane region" description="Helical" evidence="8">
    <location>
        <begin position="147"/>
        <end position="167"/>
    </location>
</feature>
<accession>H6NE98</accession>
<dbReference type="InterPro" id="IPR050482">
    <property type="entry name" value="Sensor_HK_TwoCompSys"/>
</dbReference>
<keyword evidence="8" id="KW-0472">Membrane</keyword>
<dbReference type="PROSITE" id="PS50109">
    <property type="entry name" value="HIS_KIN"/>
    <property type="match status" value="1"/>
</dbReference>
<dbReference type="STRING" id="1116391.PM3016_7298"/>
<evidence type="ECO:0000256" key="3">
    <source>
        <dbReference type="ARBA" id="ARBA00022679"/>
    </source>
</evidence>
<feature type="transmembrane region" description="Helical" evidence="8">
    <location>
        <begin position="118"/>
        <end position="135"/>
    </location>
</feature>
<feature type="transmembrane region" description="Helical" evidence="8">
    <location>
        <begin position="179"/>
        <end position="195"/>
    </location>
</feature>
<dbReference type="KEGG" id="pmq:PM3016_7298"/>
<dbReference type="SMART" id="SM00387">
    <property type="entry name" value="HATPase_c"/>
    <property type="match status" value="1"/>
</dbReference>
<dbReference type="GO" id="GO:0005524">
    <property type="term" value="F:ATP binding"/>
    <property type="evidence" value="ECO:0007669"/>
    <property type="project" value="UniProtKB-KW"/>
</dbReference>
<keyword evidence="11" id="KW-1185">Reference proteome</keyword>
<feature type="transmembrane region" description="Helical" evidence="8">
    <location>
        <begin position="312"/>
        <end position="334"/>
    </location>
</feature>
<sequence length="730" mass="80126">MNLTSPAEASLMPKGEAAGRQTVSPPVRWAILGACLLSVLLFIAALPYFTRDMSTLCVESACGASENPPPGREWLTAHGFSPLVYAGAYAALYSLFALVYIAAALVLYRKKSGDRMGLLGMLTLVTFGVTFTPILETLKTVGPFYAAAVRLVAGLGISSFMLFFALFPGGTFFPRWNRWLVAFIILIRAPGLMFPDTVLDLQYWSQWWMGGWLLLWSLSMVGIQIYRYRRCSDVLERQQTKWVVFGLSLAVAGLLGITAVFLVFEEAILLDPVKTFIVDTGIYFSMTLIPATMLIALLRHRLWDIDPLVTRTLVYGALTVSVVAVYIGSVWYIGTILHTSAQWFVSLLATSLVAVMFAPLKERLQRTVNRMIYGEKDDPSSVLGRLGRQLEEPLPPEEALRVVVRTIREALRLPYASLTLLHSGEDLPVAEDGTPVPLQELERIPVIHRGEELGAVRVAPRSPGETFSSSDRAFLALLVRQAGVIVHGLRMSLDLRRLAADLQESRERLVRTREEERRRLRMNLHDDTAPRLAALALTAAAAEELMKSDPEAAKRILAELRSSIRRTVDDIRTLVYDLRPPALDELGLAGAIRERIGDLASAMHASGSGEPGGGGAIRFELDEPAAWPALPAAVEVAAYRIATEAMVNAVKHSRAACCRVTLRIVEDEGPQLQLWIEDDGIGMPPAGERTGARSLGMHTMRERASELGGWCTVEAGERGGTRVAAMLPIA</sequence>
<protein>
    <recommendedName>
        <fullName evidence="2">histidine kinase</fullName>
        <ecNumber evidence="2">2.7.13.3</ecNumber>
    </recommendedName>
</protein>
<reference evidence="10 11" key="1">
    <citation type="journal article" date="2012" name="J. Bacteriol.">
        <title>Complete Genome Sequence of Paenibacillus mucilaginosus 3016, a Bacterium Functional as Microbial Fertilizer.</title>
        <authorList>
            <person name="Ma M."/>
            <person name="Wang Z."/>
            <person name="Li L."/>
            <person name="Jiang X."/>
            <person name="Guan D."/>
            <person name="Cao F."/>
            <person name="Chen H."/>
            <person name="Wang X."/>
            <person name="Shen D."/>
            <person name="Du B."/>
            <person name="Li J."/>
        </authorList>
    </citation>
    <scope>NUCLEOTIDE SEQUENCE [LARGE SCALE GENOMIC DNA]</scope>
    <source>
        <strain evidence="10 11">3016</strain>
    </source>
</reference>
<keyword evidence="8" id="KW-1133">Transmembrane helix</keyword>
<dbReference type="InterPro" id="IPR003594">
    <property type="entry name" value="HATPase_dom"/>
</dbReference>
<dbReference type="Pfam" id="PF02518">
    <property type="entry name" value="HATPase_c"/>
    <property type="match status" value="1"/>
</dbReference>
<keyword evidence="7" id="KW-0902">Two-component regulatory system</keyword>
<dbReference type="PANTHER" id="PTHR24421">
    <property type="entry name" value="NITRATE/NITRITE SENSOR PROTEIN NARX-RELATED"/>
    <property type="match status" value="1"/>
</dbReference>
<dbReference type="CDD" id="cd16917">
    <property type="entry name" value="HATPase_UhpB-NarQ-NarX-like"/>
    <property type="match status" value="1"/>
</dbReference>
<dbReference type="EMBL" id="CP003235">
    <property type="protein sequence ID" value="AFC33874.1"/>
    <property type="molecule type" value="Genomic_DNA"/>
</dbReference>
<dbReference type="Gene3D" id="1.20.5.1930">
    <property type="match status" value="1"/>
</dbReference>
<dbReference type="GO" id="GO:0000155">
    <property type="term" value="F:phosphorelay sensor kinase activity"/>
    <property type="evidence" value="ECO:0007669"/>
    <property type="project" value="InterPro"/>
</dbReference>
<keyword evidence="3" id="KW-0808">Transferase</keyword>
<keyword evidence="4" id="KW-0547">Nucleotide-binding</keyword>
<dbReference type="EC" id="2.7.13.3" evidence="2"/>
<feature type="transmembrane region" description="Helical" evidence="8">
    <location>
        <begin position="207"/>
        <end position="226"/>
    </location>
</feature>
<keyword evidence="5 10" id="KW-0418">Kinase</keyword>
<gene>
    <name evidence="10" type="ORF">PM3016_7298</name>
</gene>
<evidence type="ECO:0000256" key="6">
    <source>
        <dbReference type="ARBA" id="ARBA00022840"/>
    </source>
</evidence>
<feature type="transmembrane region" description="Helical" evidence="8">
    <location>
        <begin position="83"/>
        <end position="106"/>
    </location>
</feature>
<evidence type="ECO:0000313" key="10">
    <source>
        <dbReference type="EMBL" id="AFC33874.1"/>
    </source>
</evidence>